<dbReference type="PATRIC" id="fig|1244869.3.peg.856"/>
<dbReference type="SMART" id="SM00062">
    <property type="entry name" value="PBPb"/>
    <property type="match status" value="1"/>
</dbReference>
<feature type="chain" id="PRO_5004029992" evidence="2">
    <location>
        <begin position="20"/>
        <end position="253"/>
    </location>
</feature>
<dbReference type="AlphaFoldDB" id="M2ZA34"/>
<name>M2ZA34_9PROT</name>
<dbReference type="RefSeq" id="WP_008614730.1">
    <property type="nucleotide sequence ID" value="NZ_AONQ01000007.1"/>
</dbReference>
<evidence type="ECO:0000313" key="5">
    <source>
        <dbReference type="Proteomes" id="UP000011744"/>
    </source>
</evidence>
<dbReference type="EMBL" id="AONQ01000007">
    <property type="protein sequence ID" value="EME71255.1"/>
    <property type="molecule type" value="Genomic_DNA"/>
</dbReference>
<keyword evidence="5" id="KW-1185">Reference proteome</keyword>
<gene>
    <name evidence="4" type="ORF">H261_04278</name>
</gene>
<dbReference type="PANTHER" id="PTHR35936:SF25">
    <property type="entry name" value="ABC TRANSPORTER SUBSTRATE-BINDING PROTEIN"/>
    <property type="match status" value="1"/>
</dbReference>
<dbReference type="PANTHER" id="PTHR35936">
    <property type="entry name" value="MEMBRANE-BOUND LYTIC MUREIN TRANSGLYCOSYLASE F"/>
    <property type="match status" value="1"/>
</dbReference>
<organism evidence="4 5">
    <name type="scientific">Paramagnetospirillum caucaseum</name>
    <dbReference type="NCBI Taxonomy" id="1244869"/>
    <lineage>
        <taxon>Bacteria</taxon>
        <taxon>Pseudomonadati</taxon>
        <taxon>Pseudomonadota</taxon>
        <taxon>Alphaproteobacteria</taxon>
        <taxon>Rhodospirillales</taxon>
        <taxon>Magnetospirillaceae</taxon>
        <taxon>Paramagnetospirillum</taxon>
    </lineage>
</organism>
<dbReference type="Pfam" id="PF00497">
    <property type="entry name" value="SBP_bac_3"/>
    <property type="match status" value="1"/>
</dbReference>
<dbReference type="OrthoDB" id="8747607at2"/>
<feature type="domain" description="Solute-binding protein family 3/N-terminal" evidence="3">
    <location>
        <begin position="22"/>
        <end position="253"/>
    </location>
</feature>
<dbReference type="Proteomes" id="UP000011744">
    <property type="component" value="Unassembled WGS sequence"/>
</dbReference>
<reference evidence="4 5" key="1">
    <citation type="journal article" date="2014" name="Genome Announc.">
        <title>Draft Genome Sequence of Magnetospirillum sp. Strain SO-1, a Freshwater Magnetotactic Bacterium Isolated from the Ol'khovka River, Russia.</title>
        <authorList>
            <person name="Grouzdev D.S."/>
            <person name="Dziuba M.V."/>
            <person name="Sukhacheva M.S."/>
            <person name="Mardanov A.V."/>
            <person name="Beletskiy A.V."/>
            <person name="Kuznetsov B.B."/>
            <person name="Skryabin K.G."/>
        </authorList>
    </citation>
    <scope>NUCLEOTIDE SEQUENCE [LARGE SCALE GENOMIC DNA]</scope>
    <source>
        <strain evidence="4 5">SO-1</strain>
    </source>
</reference>
<dbReference type="eggNOG" id="COG0834">
    <property type="taxonomic scope" value="Bacteria"/>
</dbReference>
<dbReference type="STRING" id="1244869.H261_04278"/>
<proteinExistence type="predicted"/>
<dbReference type="InterPro" id="IPR001638">
    <property type="entry name" value="Solute-binding_3/MltF_N"/>
</dbReference>
<dbReference type="Gene3D" id="3.40.190.10">
    <property type="entry name" value="Periplasmic binding protein-like II"/>
    <property type="match status" value="2"/>
</dbReference>
<keyword evidence="1 2" id="KW-0732">Signal</keyword>
<evidence type="ECO:0000256" key="2">
    <source>
        <dbReference type="SAM" id="SignalP"/>
    </source>
</evidence>
<accession>M2ZA34</accession>
<sequence>MLRVCLVILGIMAALPAWAGQVVKVGGYPFAPFVETNAAGQPDGLALRLIEALNAHQDRFTFQFVPTSPNRRYKDLETGQFDVILFESPDWGWTERKLPVQASRVFLDGGELYVALARPGRGQDYFADLTARRMVGLIGYHYGFANFEADPAVLASRFRMTLVRDNAASIEAILKDRGDVAVVTDAYLKRWLKSRPEARDKLLVSERFDQRYAHRALIRQGAAVTPAELDRMLSAMDLDGTLTRLWREFGIRD</sequence>
<evidence type="ECO:0000259" key="3">
    <source>
        <dbReference type="SMART" id="SM00062"/>
    </source>
</evidence>
<dbReference type="SUPFAM" id="SSF53850">
    <property type="entry name" value="Periplasmic binding protein-like II"/>
    <property type="match status" value="1"/>
</dbReference>
<comment type="caution">
    <text evidence="4">The sequence shown here is derived from an EMBL/GenBank/DDBJ whole genome shotgun (WGS) entry which is preliminary data.</text>
</comment>
<protein>
    <submittedName>
        <fullName evidence="4">Amino acid ABC transporter periplasmic protein</fullName>
    </submittedName>
</protein>
<evidence type="ECO:0000313" key="4">
    <source>
        <dbReference type="EMBL" id="EME71255.1"/>
    </source>
</evidence>
<feature type="signal peptide" evidence="2">
    <location>
        <begin position="1"/>
        <end position="19"/>
    </location>
</feature>
<evidence type="ECO:0000256" key="1">
    <source>
        <dbReference type="ARBA" id="ARBA00022729"/>
    </source>
</evidence>